<dbReference type="Pfam" id="PF07007">
    <property type="entry name" value="LprI"/>
    <property type="match status" value="1"/>
</dbReference>
<dbReference type="PANTHER" id="PTHR39176">
    <property type="entry name" value="PERIPLASMIC PROTEIN-RELATED"/>
    <property type="match status" value="1"/>
</dbReference>
<proteinExistence type="predicted"/>
<dbReference type="AlphaFoldDB" id="A0A3N2RFC3"/>
<sequence>MKTIFPALAFALLGLAASNAYAQGECDKYRTSYDKTYCFAKLFLESDKELNTAYNDLRAVAKEPAKSELKQTQLQWIKHRDASCENSGSINVDCNYRVNRERTEYLRDRVRECKAGTCRPEMIGKKSWD</sequence>
<name>A0A3N2RFC3_LYSEN</name>
<dbReference type="PANTHER" id="PTHR39176:SF1">
    <property type="entry name" value="PERIPLASMIC PROTEIN"/>
    <property type="match status" value="1"/>
</dbReference>
<organism evidence="3 4">
    <name type="scientific">Lysobacter enzymogenes</name>
    <dbReference type="NCBI Taxonomy" id="69"/>
    <lineage>
        <taxon>Bacteria</taxon>
        <taxon>Pseudomonadati</taxon>
        <taxon>Pseudomonadota</taxon>
        <taxon>Gammaproteobacteria</taxon>
        <taxon>Lysobacterales</taxon>
        <taxon>Lysobacteraceae</taxon>
        <taxon>Lysobacter</taxon>
    </lineage>
</organism>
<dbReference type="InterPro" id="IPR009739">
    <property type="entry name" value="LprI-like_N"/>
</dbReference>
<keyword evidence="1" id="KW-0732">Signal</keyword>
<evidence type="ECO:0000313" key="3">
    <source>
        <dbReference type="EMBL" id="ROU06099.1"/>
    </source>
</evidence>
<feature type="signal peptide" evidence="1">
    <location>
        <begin position="1"/>
        <end position="22"/>
    </location>
</feature>
<accession>A0A3N2RFC3</accession>
<dbReference type="Proteomes" id="UP000275910">
    <property type="component" value="Unassembled WGS sequence"/>
</dbReference>
<protein>
    <submittedName>
        <fullName evidence="3">DUF1311 domain-containing protein</fullName>
    </submittedName>
</protein>
<comment type="caution">
    <text evidence="3">The sequence shown here is derived from an EMBL/GenBank/DDBJ whole genome shotgun (WGS) entry which is preliminary data.</text>
</comment>
<dbReference type="RefSeq" id="WP_123648273.1">
    <property type="nucleotide sequence ID" value="NZ_RCTY01000037.1"/>
</dbReference>
<evidence type="ECO:0000259" key="2">
    <source>
        <dbReference type="Pfam" id="PF07007"/>
    </source>
</evidence>
<evidence type="ECO:0000313" key="4">
    <source>
        <dbReference type="Proteomes" id="UP000275910"/>
    </source>
</evidence>
<reference evidence="3 4" key="1">
    <citation type="submission" date="2018-10" db="EMBL/GenBank/DDBJ databases">
        <title>The genome of Lysobacter enzymogenes OH11.</title>
        <authorList>
            <person name="Liu F."/>
            <person name="Zhao Y."/>
            <person name="Qian G."/>
            <person name="Chen Y."/>
            <person name="Xu H."/>
        </authorList>
    </citation>
    <scope>NUCLEOTIDE SEQUENCE [LARGE SCALE GENOMIC DNA]</scope>
    <source>
        <strain evidence="3 4">OH11</strain>
    </source>
</reference>
<feature type="chain" id="PRO_5018167938" evidence="1">
    <location>
        <begin position="23"/>
        <end position="129"/>
    </location>
</feature>
<dbReference type="EMBL" id="RCTY01000037">
    <property type="protein sequence ID" value="ROU06099.1"/>
    <property type="molecule type" value="Genomic_DNA"/>
</dbReference>
<evidence type="ECO:0000256" key="1">
    <source>
        <dbReference type="SAM" id="SignalP"/>
    </source>
</evidence>
<gene>
    <name evidence="3" type="ORF">D9T17_15530</name>
</gene>
<dbReference type="Gene3D" id="1.20.1270.180">
    <property type="match status" value="1"/>
</dbReference>
<feature type="domain" description="Lysozyme inhibitor LprI-like N-terminal" evidence="2">
    <location>
        <begin position="26"/>
        <end position="106"/>
    </location>
</feature>